<dbReference type="Pfam" id="PF00884">
    <property type="entry name" value="Sulfatase"/>
    <property type="match status" value="1"/>
</dbReference>
<dbReference type="InterPro" id="IPR017850">
    <property type="entry name" value="Alkaline_phosphatase_core_sf"/>
</dbReference>
<sequence>MKERVKNAFLEVNWPEILHKVLLAIVAFYMSLAIVGYNILIENKPSNDFILVKHFFIISGILSLVFFSIYWIHYLTVRNALRVFLGYITYLLISYFLLVTRNINNGNFKPWDFGKNQFFEYEGLIIVGFVFLFSYLVKYLVDTCHLQNQLTSFFQDYHYSESPLYYLIVFIIVSDSKLITIFSTITSLTIADETISKFVGQLIINLFLAFVAFYFVIRLTFQAFYAIKANRPNISLMLITSLLLALVFNYTIQLGVKTDASLMNMYVFPGATLYQIICITLLNVLLFTILNRFLIGVIIESLFWLVISIANGIKYDMRHEPLLISDIVWIKDLDLIFSYIDLTIVLYASIAFIAIIYIYIKLHLKLLAGKIFEPKRYRVASFSLVTITMMSIYSIFVNSDNGKIIDGIPVISQLNNHYDVFWLGNSTHSTYRSLLYVWTKQVTSKAMDEPEGYSKSKIEEIVREYTDLADDINQNRSEKISNQTVIYVLSESFADPSLLSAVSLNDDVIPNIRQISSETTSGLMKSDAYGGGTANMEFQALTGLPMYNFSSSISTLTNEIVPLMSHIPSLSDDYDMENRIVIHLGDALTYSRSTMYNKLGFGTFIARENGTENISDAVFVGNYPSDESTYNTVIDNINPDVSQFFSVITYQNHVPWNYNDGTTVAEGIDFTDVENSELTNFSSLLSVTDNATQNFLNHLAQLDKNITVVFYGDHLPGFYPDSTFEDNPESQYQTNYFIWSNYQTNKLDYPYINSSDLTSLLLTHTNSRVSPYYALLTEVLNNASIDKETLTDDQQKFANDLKIIQYDLTVGKGYINHYDHFF</sequence>
<keyword evidence="1" id="KW-0812">Transmembrane</keyword>
<dbReference type="AlphaFoldDB" id="A0A368UCZ2"/>
<dbReference type="InterPro" id="IPR000917">
    <property type="entry name" value="Sulfatase_N"/>
</dbReference>
<dbReference type="SUPFAM" id="SSF53649">
    <property type="entry name" value="Alkaline phosphatase-like"/>
    <property type="match status" value="1"/>
</dbReference>
<feature type="transmembrane region" description="Helical" evidence="1">
    <location>
        <begin position="297"/>
        <end position="315"/>
    </location>
</feature>
<feature type="transmembrane region" description="Helical" evidence="1">
    <location>
        <begin position="21"/>
        <end position="40"/>
    </location>
</feature>
<protein>
    <recommendedName>
        <fullName evidence="2">Sulfatase N-terminal domain-containing protein</fullName>
    </recommendedName>
</protein>
<feature type="transmembrane region" description="Helical" evidence="1">
    <location>
        <begin position="84"/>
        <end position="103"/>
    </location>
</feature>
<feature type="domain" description="Sulfatase N-terminal" evidence="2">
    <location>
        <begin position="483"/>
        <end position="766"/>
    </location>
</feature>
<feature type="transmembrane region" description="Helical" evidence="1">
    <location>
        <begin position="233"/>
        <end position="252"/>
    </location>
</feature>
<proteinExistence type="predicted"/>
<feature type="transmembrane region" description="Helical" evidence="1">
    <location>
        <begin position="379"/>
        <end position="396"/>
    </location>
</feature>
<name>A0A368UCZ2_9STRE</name>
<reference evidence="3 4" key="1">
    <citation type="journal article" date="2018" name="Sci. Rep.">
        <title>Network-guided genomic and metagenomic analysis of the faecal microbiota of the critically endangered kakapo.</title>
        <authorList>
            <person name="Waite D.W."/>
            <person name="Dsouza M."/>
            <person name="Sekiguchi Y."/>
            <person name="Hugenholtz P."/>
            <person name="Taylor M.W."/>
        </authorList>
    </citation>
    <scope>NUCLEOTIDE SEQUENCE [LARGE SCALE GENOMIC DNA]</scope>
    <source>
        <strain evidence="3 4">BI02</strain>
    </source>
</reference>
<feature type="transmembrane region" description="Helical" evidence="1">
    <location>
        <begin position="272"/>
        <end position="290"/>
    </location>
</feature>
<feature type="transmembrane region" description="Helical" evidence="1">
    <location>
        <begin position="52"/>
        <end position="72"/>
    </location>
</feature>
<evidence type="ECO:0000313" key="3">
    <source>
        <dbReference type="EMBL" id="RCW16496.1"/>
    </source>
</evidence>
<feature type="transmembrane region" description="Helical" evidence="1">
    <location>
        <begin position="202"/>
        <end position="221"/>
    </location>
</feature>
<gene>
    <name evidence="3" type="ORF">CAC02_08285</name>
</gene>
<keyword evidence="1" id="KW-1133">Transmembrane helix</keyword>
<feature type="transmembrane region" description="Helical" evidence="1">
    <location>
        <begin position="164"/>
        <end position="190"/>
    </location>
</feature>
<organism evidence="3 4">
    <name type="scientific">Streptococcus gallolyticus</name>
    <dbReference type="NCBI Taxonomy" id="315405"/>
    <lineage>
        <taxon>Bacteria</taxon>
        <taxon>Bacillati</taxon>
        <taxon>Bacillota</taxon>
        <taxon>Bacilli</taxon>
        <taxon>Lactobacillales</taxon>
        <taxon>Streptococcaceae</taxon>
        <taxon>Streptococcus</taxon>
    </lineage>
</organism>
<dbReference type="Proteomes" id="UP000253215">
    <property type="component" value="Unassembled WGS sequence"/>
</dbReference>
<evidence type="ECO:0000256" key="1">
    <source>
        <dbReference type="SAM" id="Phobius"/>
    </source>
</evidence>
<evidence type="ECO:0000313" key="4">
    <source>
        <dbReference type="Proteomes" id="UP000253215"/>
    </source>
</evidence>
<dbReference type="EMBL" id="NETH01000042">
    <property type="protein sequence ID" value="RCW16496.1"/>
    <property type="molecule type" value="Genomic_DNA"/>
</dbReference>
<feature type="transmembrane region" description="Helical" evidence="1">
    <location>
        <begin position="335"/>
        <end position="359"/>
    </location>
</feature>
<dbReference type="Gene3D" id="3.40.720.10">
    <property type="entry name" value="Alkaline Phosphatase, subunit A"/>
    <property type="match status" value="1"/>
</dbReference>
<evidence type="ECO:0000259" key="2">
    <source>
        <dbReference type="Pfam" id="PF00884"/>
    </source>
</evidence>
<accession>A0A368UCZ2</accession>
<dbReference type="CDD" id="cd16015">
    <property type="entry name" value="LTA_synthase"/>
    <property type="match status" value="1"/>
</dbReference>
<keyword evidence="1" id="KW-0472">Membrane</keyword>
<comment type="caution">
    <text evidence="3">The sequence shown here is derived from an EMBL/GenBank/DDBJ whole genome shotgun (WGS) entry which is preliminary data.</text>
</comment>
<feature type="transmembrane region" description="Helical" evidence="1">
    <location>
        <begin position="123"/>
        <end position="141"/>
    </location>
</feature>